<evidence type="ECO:0000313" key="4">
    <source>
        <dbReference type="Proteomes" id="UP001589828"/>
    </source>
</evidence>
<dbReference type="RefSeq" id="WP_377022119.1">
    <property type="nucleotide sequence ID" value="NZ_JBHLTS010000020.1"/>
</dbReference>
<evidence type="ECO:0000259" key="2">
    <source>
        <dbReference type="Pfam" id="PF20142"/>
    </source>
</evidence>
<feature type="chain" id="PRO_5046476656" description="L,D-transpeptidase scaffold domain-containing protein" evidence="1">
    <location>
        <begin position="22"/>
        <end position="383"/>
    </location>
</feature>
<comment type="caution">
    <text evidence="3">The sequence shown here is derived from an EMBL/GenBank/DDBJ whole genome shotgun (WGS) entry which is preliminary data.</text>
</comment>
<protein>
    <recommendedName>
        <fullName evidence="2">L,D-transpeptidase scaffold domain-containing protein</fullName>
    </recommendedName>
</protein>
<dbReference type="Proteomes" id="UP001589828">
    <property type="component" value="Unassembled WGS sequence"/>
</dbReference>
<dbReference type="InterPro" id="IPR045380">
    <property type="entry name" value="LD_TPept_scaffold_dom"/>
</dbReference>
<gene>
    <name evidence="3" type="ORF">ACFFGT_08650</name>
</gene>
<feature type="signal peptide" evidence="1">
    <location>
        <begin position="1"/>
        <end position="21"/>
    </location>
</feature>
<proteinExistence type="predicted"/>
<name>A0ABV6L4A2_9SPHI</name>
<accession>A0ABV6L4A2</accession>
<keyword evidence="1" id="KW-0732">Signal</keyword>
<evidence type="ECO:0000256" key="1">
    <source>
        <dbReference type="SAM" id="SignalP"/>
    </source>
</evidence>
<keyword evidence="4" id="KW-1185">Reference proteome</keyword>
<sequence length="383" mass="43606">MKNLLKLSCCLCLMFSSLGLAARSVSYHFVGVDTAITPVIRQQLGKQQKKLYYPLSVARFYRLLGYKLAWIAPDTVKMHAGDAMILLDCVNQYGLNHTAYHPEKLTYTQLELLTNHHTQISSLQKVQFDMWLTDALIIFINNLHYGRFNPDYSAEKIDAGIGDFDAALVLKAALLSQDFTKAITDVQPQSKAYRDFRHQLYLQTGLFVGDCYEFPEAGIRLMAINMERLRWYSIRRKTQVELNIPSLTLTIHEPDSNYYLRIKADQASLAALVNGTHNHSVVSVSVQGDKIVFLLSPSPNKGKQELPVKFLGNDDNRASRTGNMVIWGRDKLIAKLFAGQTNKRKLIRQGLNITYLTCSLKDDELIKYNDLFKIDKKLENALY</sequence>
<organism evidence="3 4">
    <name type="scientific">Mucilaginibacter angelicae</name>
    <dbReference type="NCBI Taxonomy" id="869718"/>
    <lineage>
        <taxon>Bacteria</taxon>
        <taxon>Pseudomonadati</taxon>
        <taxon>Bacteroidota</taxon>
        <taxon>Sphingobacteriia</taxon>
        <taxon>Sphingobacteriales</taxon>
        <taxon>Sphingobacteriaceae</taxon>
        <taxon>Mucilaginibacter</taxon>
    </lineage>
</organism>
<reference evidence="3 4" key="1">
    <citation type="submission" date="2024-09" db="EMBL/GenBank/DDBJ databases">
        <authorList>
            <person name="Sun Q."/>
            <person name="Mori K."/>
        </authorList>
    </citation>
    <scope>NUCLEOTIDE SEQUENCE [LARGE SCALE GENOMIC DNA]</scope>
    <source>
        <strain evidence="3 4">NCAIM B.02415</strain>
    </source>
</reference>
<evidence type="ECO:0000313" key="3">
    <source>
        <dbReference type="EMBL" id="MFC0514266.1"/>
    </source>
</evidence>
<feature type="domain" description="L,D-transpeptidase scaffold" evidence="2">
    <location>
        <begin position="57"/>
        <end position="200"/>
    </location>
</feature>
<dbReference type="Pfam" id="PF20142">
    <property type="entry name" value="Scaffold"/>
    <property type="match status" value="1"/>
</dbReference>
<dbReference type="EMBL" id="JBHLTS010000020">
    <property type="protein sequence ID" value="MFC0514266.1"/>
    <property type="molecule type" value="Genomic_DNA"/>
</dbReference>